<keyword evidence="3" id="KW-1185">Reference proteome</keyword>
<dbReference type="EMBL" id="LSSM01001741">
    <property type="protein sequence ID" value="OMJ24853.1"/>
    <property type="molecule type" value="Genomic_DNA"/>
</dbReference>
<name>A0A1R1YD86_9FUNG</name>
<comment type="caution">
    <text evidence="2">The sequence shown here is derived from an EMBL/GenBank/DDBJ whole genome shotgun (WGS) entry which is preliminary data.</text>
</comment>
<evidence type="ECO:0000313" key="2">
    <source>
        <dbReference type="EMBL" id="OMJ24853.1"/>
    </source>
</evidence>
<dbReference type="Proteomes" id="UP000187429">
    <property type="component" value="Unassembled WGS sequence"/>
</dbReference>
<gene>
    <name evidence="2" type="ORF">AYI69_g4497</name>
</gene>
<organism evidence="2 3">
    <name type="scientific">Smittium culicis</name>
    <dbReference type="NCBI Taxonomy" id="133412"/>
    <lineage>
        <taxon>Eukaryota</taxon>
        <taxon>Fungi</taxon>
        <taxon>Fungi incertae sedis</taxon>
        <taxon>Zoopagomycota</taxon>
        <taxon>Kickxellomycotina</taxon>
        <taxon>Harpellomycetes</taxon>
        <taxon>Harpellales</taxon>
        <taxon>Legeriomycetaceae</taxon>
        <taxon>Smittium</taxon>
    </lineage>
</organism>
<protein>
    <submittedName>
        <fullName evidence="2">Uncharacterized protein</fullName>
    </submittedName>
</protein>
<evidence type="ECO:0000256" key="1">
    <source>
        <dbReference type="SAM" id="Coils"/>
    </source>
</evidence>
<proteinExistence type="predicted"/>
<dbReference type="AlphaFoldDB" id="A0A1R1YD86"/>
<evidence type="ECO:0000313" key="3">
    <source>
        <dbReference type="Proteomes" id="UP000187429"/>
    </source>
</evidence>
<sequence>MNINELEKKVKMIESQLMAREGALRIKQAQFEELINALQEINEKNLEMSQAMNGMQLEGQNVVAELEQTKSKNKALLEEKKAVEKELELSNTRNVFISGTLELEQQKTSAMSDLLEYQKSVISYIPQKNLVSNSTRTGKEIPLPIFEGNPLEFQRWINNVDEYFIQYSHIADFERKFRVVSSLTKKVK</sequence>
<reference evidence="3" key="1">
    <citation type="submission" date="2017-01" db="EMBL/GenBank/DDBJ databases">
        <authorList>
            <person name="Wang Y."/>
            <person name="White M."/>
            <person name="Kvist S."/>
            <person name="Moncalvo J.-M."/>
        </authorList>
    </citation>
    <scope>NUCLEOTIDE SEQUENCE [LARGE SCALE GENOMIC DNA]</scope>
    <source>
        <strain evidence="3">ID-206-W2</strain>
    </source>
</reference>
<accession>A0A1R1YD86</accession>
<keyword evidence="1" id="KW-0175">Coiled coil</keyword>
<dbReference type="OrthoDB" id="5620304at2759"/>
<feature type="coiled-coil region" evidence="1">
    <location>
        <begin position="3"/>
        <end position="93"/>
    </location>
</feature>